<name>A0A0S4QPA4_9ACTN</name>
<dbReference type="Proteomes" id="UP000198802">
    <property type="component" value="Unassembled WGS sequence"/>
</dbReference>
<dbReference type="PROSITE" id="PS50965">
    <property type="entry name" value="NERD"/>
    <property type="match status" value="1"/>
</dbReference>
<evidence type="ECO:0000256" key="1">
    <source>
        <dbReference type="SAM" id="MobiDB-lite"/>
    </source>
</evidence>
<protein>
    <submittedName>
        <fullName evidence="3">Nuclease-related domain-containing protein</fullName>
    </submittedName>
</protein>
<feature type="compositionally biased region" description="Polar residues" evidence="1">
    <location>
        <begin position="58"/>
        <end position="73"/>
    </location>
</feature>
<sequence>MVIARGGVYLIEIKSLVGLLTASGSTWAQHRASGSTRIFDNPLHLANQKSKELRSLLPSATSNSTKHPTQHRLTTPPRRCSVPRVALSARPGTAYDHGS</sequence>
<dbReference type="EMBL" id="FAOZ01000012">
    <property type="protein sequence ID" value="CUU57440.1"/>
    <property type="molecule type" value="Genomic_DNA"/>
</dbReference>
<proteinExistence type="predicted"/>
<reference evidence="4" key="1">
    <citation type="submission" date="2015-11" db="EMBL/GenBank/DDBJ databases">
        <authorList>
            <person name="Varghese N."/>
        </authorList>
    </citation>
    <scope>NUCLEOTIDE SEQUENCE [LARGE SCALE GENOMIC DNA]</scope>
    <source>
        <strain evidence="4">DSM 45899</strain>
    </source>
</reference>
<feature type="domain" description="NERD" evidence="2">
    <location>
        <begin position="1"/>
        <end position="76"/>
    </location>
</feature>
<feature type="region of interest" description="Disordered" evidence="1">
    <location>
        <begin position="58"/>
        <end position="99"/>
    </location>
</feature>
<dbReference type="AlphaFoldDB" id="A0A0S4QPA4"/>
<evidence type="ECO:0000313" key="3">
    <source>
        <dbReference type="EMBL" id="CUU57440.1"/>
    </source>
</evidence>
<gene>
    <name evidence="3" type="ORF">Ga0074812_112100</name>
</gene>
<dbReference type="InterPro" id="IPR011528">
    <property type="entry name" value="NERD"/>
</dbReference>
<keyword evidence="4" id="KW-1185">Reference proteome</keyword>
<evidence type="ECO:0000313" key="4">
    <source>
        <dbReference type="Proteomes" id="UP000198802"/>
    </source>
</evidence>
<accession>A0A0S4QPA4</accession>
<dbReference type="Pfam" id="PF08378">
    <property type="entry name" value="NERD"/>
    <property type="match status" value="1"/>
</dbReference>
<organism evidence="3 4">
    <name type="scientific">Parafrankia irregularis</name>
    <dbReference type="NCBI Taxonomy" id="795642"/>
    <lineage>
        <taxon>Bacteria</taxon>
        <taxon>Bacillati</taxon>
        <taxon>Actinomycetota</taxon>
        <taxon>Actinomycetes</taxon>
        <taxon>Frankiales</taxon>
        <taxon>Frankiaceae</taxon>
        <taxon>Parafrankia</taxon>
    </lineage>
</organism>
<evidence type="ECO:0000259" key="2">
    <source>
        <dbReference type="PROSITE" id="PS50965"/>
    </source>
</evidence>